<keyword evidence="1" id="KW-1133">Transmembrane helix</keyword>
<feature type="transmembrane region" description="Helical" evidence="1">
    <location>
        <begin position="80"/>
        <end position="100"/>
    </location>
</feature>
<feature type="domain" description="Conjugative transposon TraJ C-terminal" evidence="2">
    <location>
        <begin position="20"/>
        <end position="339"/>
    </location>
</feature>
<feature type="transmembrane region" description="Helical" evidence="1">
    <location>
        <begin position="235"/>
        <end position="255"/>
    </location>
</feature>
<evidence type="ECO:0000259" key="2">
    <source>
        <dbReference type="Pfam" id="PF07863"/>
    </source>
</evidence>
<evidence type="ECO:0000256" key="1">
    <source>
        <dbReference type="SAM" id="Phobius"/>
    </source>
</evidence>
<protein>
    <submittedName>
        <fullName evidence="3">Bacteroides conjugative transposon TraJ protein</fullName>
    </submittedName>
</protein>
<dbReference type="RefSeq" id="WP_093831115.1">
    <property type="nucleotide sequence ID" value="NZ_FOLQ01000012.1"/>
</dbReference>
<feature type="transmembrane region" description="Helical" evidence="1">
    <location>
        <begin position="285"/>
        <end position="306"/>
    </location>
</feature>
<dbReference type="EMBL" id="FOLQ01000012">
    <property type="protein sequence ID" value="SFE30699.1"/>
    <property type="molecule type" value="Genomic_DNA"/>
</dbReference>
<dbReference type="STRING" id="662367.SAMN05216167_112111"/>
<gene>
    <name evidence="3" type="ORF">SAMN05216167_112111</name>
</gene>
<evidence type="ECO:0000313" key="4">
    <source>
        <dbReference type="Proteomes" id="UP000198598"/>
    </source>
</evidence>
<feature type="transmembrane region" description="Helical" evidence="1">
    <location>
        <begin position="38"/>
        <end position="59"/>
    </location>
</feature>
<proteinExistence type="predicted"/>
<evidence type="ECO:0000313" key="3">
    <source>
        <dbReference type="EMBL" id="SFE30699.1"/>
    </source>
</evidence>
<dbReference type="Pfam" id="PF07863">
    <property type="entry name" value="CtnDOT_TraJ"/>
    <property type="match status" value="1"/>
</dbReference>
<dbReference type="InterPro" id="IPR012424">
    <property type="entry name" value="Conjugative_transposon_TraJ_C"/>
</dbReference>
<feature type="transmembrane region" description="Helical" evidence="1">
    <location>
        <begin position="182"/>
        <end position="201"/>
    </location>
</feature>
<dbReference type="OrthoDB" id="1147144at2"/>
<keyword evidence="1" id="KW-0472">Membrane</keyword>
<feature type="transmembrane region" description="Helical" evidence="1">
    <location>
        <begin position="208"/>
        <end position="229"/>
    </location>
</feature>
<name>A0A1I1ZG55_9BACT</name>
<accession>A0A1I1ZG55</accession>
<sequence>MILLQSTGTGWNGTLANGAISSIEEAADALFDTMLPEFSSFIAIGQAIGLIGSLFYVFYRVWAHMARNEAIDVYPLLRPVVISMLLLAYPGLYSGVVYMGRTLSDATQEMGAFRRDEVEQQVLTNAKTRIDNLGNNNAPPPVAAAEDNRSWFQLVTDSVMGMGNSITSAYADAVNFVIDTTVNYVLMALFRLIYFIVIIGIKIISTYFLIILGMFGPLTIGLGCFDWFYSSIAAWVGRVLHTLLWVPIANIYGFILDSFHLSSLHVEFQQLQGNPGMPSSSIANLLFYAIGIFGYLLVPKLATWILDSTGVSDGLRAMSAPARTATQLAGAASGNTAGRLAGAATSY</sequence>
<organism evidence="3 4">
    <name type="scientific">Spirosoma endophyticum</name>
    <dbReference type="NCBI Taxonomy" id="662367"/>
    <lineage>
        <taxon>Bacteria</taxon>
        <taxon>Pseudomonadati</taxon>
        <taxon>Bacteroidota</taxon>
        <taxon>Cytophagia</taxon>
        <taxon>Cytophagales</taxon>
        <taxon>Cytophagaceae</taxon>
        <taxon>Spirosoma</taxon>
    </lineage>
</organism>
<dbReference type="Proteomes" id="UP000198598">
    <property type="component" value="Unassembled WGS sequence"/>
</dbReference>
<keyword evidence="1" id="KW-0812">Transmembrane</keyword>
<keyword evidence="4" id="KW-1185">Reference proteome</keyword>
<reference evidence="3 4" key="1">
    <citation type="submission" date="2016-10" db="EMBL/GenBank/DDBJ databases">
        <authorList>
            <person name="de Groot N.N."/>
        </authorList>
    </citation>
    <scope>NUCLEOTIDE SEQUENCE [LARGE SCALE GENOMIC DNA]</scope>
    <source>
        <strain evidence="3 4">DSM 26130</strain>
    </source>
</reference>
<dbReference type="AlphaFoldDB" id="A0A1I1ZG55"/>